<name>A0A382YXH9_9ZZZZ</name>
<sequence length="49" mass="5217">MGKIDTGESSAFSEELNFEESDNLLLGLDESQHHAVTVETEPLAILAGA</sequence>
<evidence type="ECO:0000313" key="1">
    <source>
        <dbReference type="EMBL" id="SVD87841.1"/>
    </source>
</evidence>
<gene>
    <name evidence="1" type="ORF">METZ01_LOCUS440695</name>
</gene>
<protein>
    <submittedName>
        <fullName evidence="1">Uncharacterized protein</fullName>
    </submittedName>
</protein>
<reference evidence="1" key="1">
    <citation type="submission" date="2018-05" db="EMBL/GenBank/DDBJ databases">
        <authorList>
            <person name="Lanie J.A."/>
            <person name="Ng W.-L."/>
            <person name="Kazmierczak K.M."/>
            <person name="Andrzejewski T.M."/>
            <person name="Davidsen T.M."/>
            <person name="Wayne K.J."/>
            <person name="Tettelin H."/>
            <person name="Glass J.I."/>
            <person name="Rusch D."/>
            <person name="Podicherti R."/>
            <person name="Tsui H.-C.T."/>
            <person name="Winkler M.E."/>
        </authorList>
    </citation>
    <scope>NUCLEOTIDE SEQUENCE</scope>
</reference>
<organism evidence="1">
    <name type="scientific">marine metagenome</name>
    <dbReference type="NCBI Taxonomy" id="408172"/>
    <lineage>
        <taxon>unclassified sequences</taxon>
        <taxon>metagenomes</taxon>
        <taxon>ecological metagenomes</taxon>
    </lineage>
</organism>
<feature type="non-terminal residue" evidence="1">
    <location>
        <position position="49"/>
    </location>
</feature>
<proteinExistence type="predicted"/>
<dbReference type="EMBL" id="UINC01179247">
    <property type="protein sequence ID" value="SVD87841.1"/>
    <property type="molecule type" value="Genomic_DNA"/>
</dbReference>
<dbReference type="AlphaFoldDB" id="A0A382YXH9"/>
<accession>A0A382YXH9</accession>